<feature type="transmembrane region" description="Helical" evidence="1">
    <location>
        <begin position="21"/>
        <end position="46"/>
    </location>
</feature>
<name>A0A813JQ24_POLGL</name>
<sequence>HGSDELEGTASLKLWRCVQAVGCTIFVCYSLPLFLVAPIGVLVRAGHCLAPVAPGLEVKDDPRCRYMGGLLASFASVTAVMLAGLLVAWYRAKARGRDLTDCDEENIVPEADAGYVELLAPRGPPW</sequence>
<gene>
    <name evidence="2" type="ORF">PGLA1383_LOCUS10192</name>
    <name evidence="3" type="ORF">PGLA2088_LOCUS22488</name>
</gene>
<evidence type="ECO:0000313" key="5">
    <source>
        <dbReference type="Proteomes" id="UP000654075"/>
    </source>
</evidence>
<comment type="caution">
    <text evidence="3">The sequence shown here is derived from an EMBL/GenBank/DDBJ whole genome shotgun (WGS) entry which is preliminary data.</text>
</comment>
<dbReference type="EMBL" id="CAJNNW010025970">
    <property type="protein sequence ID" value="CAE8681560.1"/>
    <property type="molecule type" value="Genomic_DNA"/>
</dbReference>
<dbReference type="AlphaFoldDB" id="A0A813JQ24"/>
<proteinExistence type="predicted"/>
<keyword evidence="1" id="KW-1133">Transmembrane helix</keyword>
<evidence type="ECO:0000313" key="2">
    <source>
        <dbReference type="EMBL" id="CAE8591518.1"/>
    </source>
</evidence>
<evidence type="ECO:0000313" key="3">
    <source>
        <dbReference type="EMBL" id="CAE8681560.1"/>
    </source>
</evidence>
<dbReference type="EMBL" id="CAJNNV010005003">
    <property type="protein sequence ID" value="CAE8591518.1"/>
    <property type="molecule type" value="Genomic_DNA"/>
</dbReference>
<keyword evidence="1" id="KW-0812">Transmembrane</keyword>
<feature type="transmembrane region" description="Helical" evidence="1">
    <location>
        <begin position="66"/>
        <end position="90"/>
    </location>
</feature>
<dbReference type="Proteomes" id="UP000626109">
    <property type="component" value="Unassembled WGS sequence"/>
</dbReference>
<organism evidence="3 4">
    <name type="scientific">Polarella glacialis</name>
    <name type="common">Dinoflagellate</name>
    <dbReference type="NCBI Taxonomy" id="89957"/>
    <lineage>
        <taxon>Eukaryota</taxon>
        <taxon>Sar</taxon>
        <taxon>Alveolata</taxon>
        <taxon>Dinophyceae</taxon>
        <taxon>Suessiales</taxon>
        <taxon>Suessiaceae</taxon>
        <taxon>Polarella</taxon>
    </lineage>
</organism>
<evidence type="ECO:0000256" key="1">
    <source>
        <dbReference type="SAM" id="Phobius"/>
    </source>
</evidence>
<dbReference type="Proteomes" id="UP000654075">
    <property type="component" value="Unassembled WGS sequence"/>
</dbReference>
<evidence type="ECO:0000313" key="4">
    <source>
        <dbReference type="Proteomes" id="UP000626109"/>
    </source>
</evidence>
<protein>
    <submittedName>
        <fullName evidence="3">Uncharacterized protein</fullName>
    </submittedName>
</protein>
<keyword evidence="1" id="KW-0472">Membrane</keyword>
<keyword evidence="5" id="KW-1185">Reference proteome</keyword>
<reference evidence="3" key="1">
    <citation type="submission" date="2021-02" db="EMBL/GenBank/DDBJ databases">
        <authorList>
            <person name="Dougan E. K."/>
            <person name="Rhodes N."/>
            <person name="Thang M."/>
            <person name="Chan C."/>
        </authorList>
    </citation>
    <scope>NUCLEOTIDE SEQUENCE</scope>
</reference>
<accession>A0A813JQ24</accession>
<feature type="non-terminal residue" evidence="3">
    <location>
        <position position="1"/>
    </location>
</feature>